<dbReference type="AlphaFoldDB" id="A0A0K8UWS3"/>
<evidence type="ECO:0008006" key="3">
    <source>
        <dbReference type="Google" id="ProtNLM"/>
    </source>
</evidence>
<feature type="compositionally biased region" description="Pro residues" evidence="1">
    <location>
        <begin position="122"/>
        <end position="135"/>
    </location>
</feature>
<sequence length="291" mass="32035">GLSINQTTTGISSSRSSSSTLTFQTTKFCIHFLQLKISMKMFHKTAILLLVLAVAFTHAEPPRFRQRNSRLQQRRPFFARQESVPSAPEEPEPAPYPSADELKPEDPFQAEEELEPELVYGPPDPTYGPPLPATDPLPVVDAPAEFAPNPEAEEFARLTVARPSRLQQRSQQQTTQFHIVQQSQRLQQRKPQQKAIIRQIVNTPQQKATIRQVVSTQRLVAKPAPAATVVVAAPAVASAPANAPSNVVISSERLVQVEPAPLFSASLGTPLGESYVTINSPFALTSQYQSW</sequence>
<proteinExistence type="predicted"/>
<evidence type="ECO:0000313" key="2">
    <source>
        <dbReference type="EMBL" id="JAI31122.1"/>
    </source>
</evidence>
<name>A0A0K8UWS3_BACLA</name>
<evidence type="ECO:0000256" key="1">
    <source>
        <dbReference type="SAM" id="MobiDB-lite"/>
    </source>
</evidence>
<dbReference type="EMBL" id="GDHF01021192">
    <property type="protein sequence ID" value="JAI31122.1"/>
    <property type="molecule type" value="Transcribed_RNA"/>
</dbReference>
<dbReference type="OrthoDB" id="6750008at2759"/>
<gene>
    <name evidence="2" type="ORF">c0_g1_i1</name>
</gene>
<feature type="region of interest" description="Disordered" evidence="1">
    <location>
        <begin position="79"/>
        <end position="144"/>
    </location>
</feature>
<reference evidence="2" key="1">
    <citation type="submission" date="2015-06" db="EMBL/GenBank/DDBJ databases">
        <authorList>
            <person name="Hoefler B.C."/>
            <person name="Straight P.D."/>
        </authorList>
    </citation>
    <scope>NUCLEOTIDE SEQUENCE</scope>
</reference>
<accession>A0A0K8UWS3</accession>
<feature type="non-terminal residue" evidence="2">
    <location>
        <position position="1"/>
    </location>
</feature>
<protein>
    <recommendedName>
        <fullName evidence="3">DUF4794 domain-containing protein</fullName>
    </recommendedName>
</protein>
<organism evidence="2">
    <name type="scientific">Bactrocera latifrons</name>
    <name type="common">Malaysian fruit fly</name>
    <name type="synonym">Chaetodacus latifrons</name>
    <dbReference type="NCBI Taxonomy" id="174628"/>
    <lineage>
        <taxon>Eukaryota</taxon>
        <taxon>Metazoa</taxon>
        <taxon>Ecdysozoa</taxon>
        <taxon>Arthropoda</taxon>
        <taxon>Hexapoda</taxon>
        <taxon>Insecta</taxon>
        <taxon>Pterygota</taxon>
        <taxon>Neoptera</taxon>
        <taxon>Endopterygota</taxon>
        <taxon>Diptera</taxon>
        <taxon>Brachycera</taxon>
        <taxon>Muscomorpha</taxon>
        <taxon>Tephritoidea</taxon>
        <taxon>Tephritidae</taxon>
        <taxon>Bactrocera</taxon>
        <taxon>Bactrocera</taxon>
    </lineage>
</organism>